<evidence type="ECO:0000313" key="2">
    <source>
        <dbReference type="EMBL" id="UUY04300.1"/>
    </source>
</evidence>
<dbReference type="EMBL" id="CP088295">
    <property type="protein sequence ID" value="UUY04300.1"/>
    <property type="molecule type" value="Genomic_DNA"/>
</dbReference>
<gene>
    <name evidence="2" type="ORF">LRS13_01850</name>
</gene>
<dbReference type="PANTHER" id="PTHR32305:SF15">
    <property type="entry name" value="PROTEIN RHSA-RELATED"/>
    <property type="match status" value="1"/>
</dbReference>
<keyword evidence="3" id="KW-1185">Reference proteome</keyword>
<dbReference type="NCBIfam" id="TIGR01643">
    <property type="entry name" value="YD_repeat_2x"/>
    <property type="match status" value="1"/>
</dbReference>
<dbReference type="PANTHER" id="PTHR32305">
    <property type="match status" value="1"/>
</dbReference>
<feature type="domain" description="DUF6531" evidence="1">
    <location>
        <begin position="892"/>
        <end position="942"/>
    </location>
</feature>
<reference evidence="3" key="1">
    <citation type="submission" date="2021-11" db="EMBL/GenBank/DDBJ databases">
        <title>Cultivation dependent microbiological survey of springs from the worlds oldest radium mine currently devoted to the extraction of radon-saturated water.</title>
        <authorList>
            <person name="Kapinusova G."/>
            <person name="Smrhova T."/>
            <person name="Strejcek M."/>
            <person name="Suman J."/>
            <person name="Jani K."/>
            <person name="Pajer P."/>
            <person name="Uhlik O."/>
        </authorList>
    </citation>
    <scope>NUCLEOTIDE SEQUENCE [LARGE SCALE GENOMIC DNA]</scope>
    <source>
        <strain evidence="3">J379</strain>
    </source>
</reference>
<dbReference type="Pfam" id="PF20148">
    <property type="entry name" value="DUF6531"/>
    <property type="match status" value="1"/>
</dbReference>
<dbReference type="InterPro" id="IPR050708">
    <property type="entry name" value="T6SS_VgrG/RHS"/>
</dbReference>
<proteinExistence type="predicted"/>
<organism evidence="2 3">
    <name type="scientific">Svornostia abyssi</name>
    <dbReference type="NCBI Taxonomy" id="2898438"/>
    <lineage>
        <taxon>Bacteria</taxon>
        <taxon>Bacillati</taxon>
        <taxon>Actinomycetota</taxon>
        <taxon>Thermoleophilia</taxon>
        <taxon>Solirubrobacterales</taxon>
        <taxon>Baekduiaceae</taxon>
        <taxon>Svornostia</taxon>
    </lineage>
</organism>
<dbReference type="RefSeq" id="WP_353864786.1">
    <property type="nucleotide sequence ID" value="NZ_CP088295.1"/>
</dbReference>
<sequence length="2418" mass="257797">MSLFCGLAQRYLAMVLGCVVVLAVPAVAGAAGPLAGPGLALPGQGPAAPVVPELSPEGQERSEVAVREAVEQRREELASPVKRAERVESRRRYEGLRGRAAFDVGKRFFDILARPSWRPADAQPGVSPLKYLDARTMLVRDGAESRKALLVSDVPLWTEDEEGDLARVSTKLVDRGASLVTENAFVDVAISRDADAGVEFVGQSASLVPVVAEGAVVNTVSSVDRVTYTNIGADTDLSISPTAAGVQTHHVLRSVDAPQSLAMRFDLPDGAQMAPQDGGGASITKDGEALGSISAPIAVDAQGQAVQSSLRLDGETVVVDVEHHGKDLAYPIVVDPNYVLDTNPWYDVTLQAGPWRFGTPWPGYFFLGQTGDGAKYLYSAANANFGHTTWGWMTNLVPGGGFTYATQFYNLSHSPQNTCITAGVFNHGASAWDGDGYHHAHGVGAGTGPMVQCGAFSGWVVDVCADGNCWGGVPGETAALQLWMYGTAFRGPNASAAVSATSAYLRDNDAPYWVDLGDHPNNGEWSNAETARIAASARDNGLGMKRTYFKFGDTPERGTSSGCNGTWNAACPPELPWSEVVSLPQGEHKVEYGALDILDNPIPTPTSRWFRIDRGVPSVKFGGSLAGRSGTTETAREVRAVAEKTRLTIDVTDEVAGSNKAGPNARSGVSTVTFALARKNAQGGWDAVPDSALPTNHNTGSCPAGSCAMPRKEYMLDPSVRTPGAYRLTVIASDYAGNSVTREQHFKVASGRLTTVVEGQRSSRYVTLKAQPPAGQTDATFEYRSSATTESMWTALPAGASKQGPLDPVAGWPVSASKTLVWDVARTYTGYLVDENGERTLGNSVPAIEPFKPFEVRARFPDGTTTDELRLEYDPSGDGTGNDRESVGPGIVDLQTGAFALSEEDVSVEAFLTDLKVSRTYNSRGRAQTGAAVGPLGPGWSLGAPSIEGSEYQKVVYEPPVSENFTYDDDSGDTDTLVEPGYAVVTAGDGSEMVFEQVGTDAGAFVSEPGLESLSLKRLEGTAEAPDKFELTDHDSQERFVFNANGTPKTFEIETVRSLGDNAKELKYLWELSGGKRVLRRVASPAAPGVSGADCGTTSFAQTPPAGCRWLNFYYSGGLLTDIKFVAYQSATTLAPERRLVTYGYNANGRLTSVLDEANLSTTYTYEDLPAGGSYSAATVLKTIDPPGAEKPWTVNYQRVDTDKDQGRVRNVQRGTSPASGTATTTVEYEVPRAPADGGPWDMRPSILGLLGQTDVPIDGTAIFPADVTDLNDRTKASISYLNGQGRTVNKVAPGTDPAQPRVSTTEYDKYGNAVRELTPENRRTAQAAADPAAKAKDLSTERAFENTEVGTRMVWELGPRQEVRISGQTGTVQGRRHTAVTYDEERPVGNTTDYNFATTTRVSALTGTPDYGQLATMGANDFDQRVTKQKHDYDKRVMVESIVDPAGLNLRTTTQYDGSDGLRYGGQGLVTEERTPRKPGGGDASARTTTYYTVDDTAPGTACDYQPQWAGFVCQHAPAAQPGTTGLPNLPVTTYEYNTLGSVSKETETITGTQAATRTTTTTFDAYGRPEKVTTTATGTGAGTAVADLETVYDPNTGRPTISRSKDGTTTRQVTKTFDDLGRMTSYTDADGLTTTTTFDILDRPTQVTDPKQGTRTVTYEPRTGDVVGVTDPALGNAPDQPSLRGEYDLDGRLVTQTFTKANIRLDIGYDAAGTPTSRQYRKAVGCATNCERSASQVKETIHGQWLEHTTSRQGQSPSTERFSYDQAGRLTKAEDMLGTQCTTRAYEFAGERGMNSNRTKTATYAPQANGDCQATTGTETVLNHDIADRITDSGFVYDPFGRITAVPAQHAGGAPLQAKYFINDLAQEITQAGKKTEIELDPADRVRKRTVSGTEAYVEISHYDADGDEPAFTERGTDVFREIDGLDGDLAATSSPQNGTVLQLTDLHGDVIGEAANDPAATALTGARSQDEFGVPGPTSDGTPQTITRVGTSKAASTTNVTSLAIAKPAGVQAGDLLLAGLSVSSGSTITPPSGWAPVAGAEVATGSSKWQLFAKRASATESTPYTFTTSSSGKHAAGITALRNTADQAPLGPIASSIGYGTNITAPSVTPTVDGAAIELLVGSNTGDNNGGEAWSVASPLQLDWSTATGASASGNRNAAMALRILTGGKNQPTGTFTVTNLTGNNNNVSNVAITAAVKPKTTGGPTAPQYGYLGGKQRYTTTSTGVIEMGARIYVPQLGRFLQPDPVYGGSANAYDYAGQDPVNTVDLDGRQIRKAPGGWWSRHFHSIGNGGRRPVMRHNVKANSSVTRRMKVGKNSKSRDWEISLRTTKHVRKRMAQRNFTMREIKRIMRTGDMYYDFQEKTFAFVKGGNQVAYNPKNGRIVTVLRERRADEFLPGPNNYYRGGQRFVKVTGQ</sequence>
<dbReference type="Proteomes" id="UP001058860">
    <property type="component" value="Chromosome"/>
</dbReference>
<dbReference type="InterPro" id="IPR045351">
    <property type="entry name" value="DUF6531"/>
</dbReference>
<dbReference type="Pfam" id="PF05593">
    <property type="entry name" value="RHS_repeat"/>
    <property type="match status" value="1"/>
</dbReference>
<protein>
    <submittedName>
        <fullName evidence="2">DUF6531 domain-containing protein</fullName>
    </submittedName>
</protein>
<dbReference type="InterPro" id="IPR006530">
    <property type="entry name" value="YD"/>
</dbReference>
<accession>A0ABY5PIE9</accession>
<name>A0ABY5PIE9_9ACTN</name>
<dbReference type="NCBIfam" id="TIGR03696">
    <property type="entry name" value="Rhs_assc_core"/>
    <property type="match status" value="1"/>
</dbReference>
<dbReference type="Gene3D" id="2.180.10.10">
    <property type="entry name" value="RHS repeat-associated core"/>
    <property type="match status" value="3"/>
</dbReference>
<dbReference type="InterPro" id="IPR022385">
    <property type="entry name" value="Rhs_assc_core"/>
</dbReference>
<dbReference type="InterPro" id="IPR031325">
    <property type="entry name" value="RHS_repeat"/>
</dbReference>
<evidence type="ECO:0000259" key="1">
    <source>
        <dbReference type="Pfam" id="PF20148"/>
    </source>
</evidence>
<evidence type="ECO:0000313" key="3">
    <source>
        <dbReference type="Proteomes" id="UP001058860"/>
    </source>
</evidence>